<organism evidence="1 2">
    <name type="scientific">Austropuccinia psidii MF-1</name>
    <dbReference type="NCBI Taxonomy" id="1389203"/>
    <lineage>
        <taxon>Eukaryota</taxon>
        <taxon>Fungi</taxon>
        <taxon>Dikarya</taxon>
        <taxon>Basidiomycota</taxon>
        <taxon>Pucciniomycotina</taxon>
        <taxon>Pucciniomycetes</taxon>
        <taxon>Pucciniales</taxon>
        <taxon>Sphaerophragmiaceae</taxon>
        <taxon>Austropuccinia</taxon>
    </lineage>
</organism>
<dbReference type="Proteomes" id="UP000765509">
    <property type="component" value="Unassembled WGS sequence"/>
</dbReference>
<gene>
    <name evidence="1" type="ORF">O181_041195</name>
</gene>
<evidence type="ECO:0000313" key="1">
    <source>
        <dbReference type="EMBL" id="MBW0501480.1"/>
    </source>
</evidence>
<name>A0A9Q3DEF5_9BASI</name>
<comment type="caution">
    <text evidence="1">The sequence shown here is derived from an EMBL/GenBank/DDBJ whole genome shotgun (WGS) entry which is preliminary data.</text>
</comment>
<dbReference type="EMBL" id="AVOT02016338">
    <property type="protein sequence ID" value="MBW0501480.1"/>
    <property type="molecule type" value="Genomic_DNA"/>
</dbReference>
<sequence length="133" mass="14840">MSELPEKIPPFILDSNESPSLFITHYTKWVVDLSSFQSFKLDFFIKDSPKGEDLISGCYFLYHFNPIIDCKNVFITYGSSHMYSSGISSSTSNDFATAINSVALVGELKTPSLSSSFHIPPIIPSHSSLQSRY</sequence>
<evidence type="ECO:0000313" key="2">
    <source>
        <dbReference type="Proteomes" id="UP000765509"/>
    </source>
</evidence>
<dbReference type="AlphaFoldDB" id="A0A9Q3DEF5"/>
<protein>
    <submittedName>
        <fullName evidence="1">Uncharacterized protein</fullName>
    </submittedName>
</protein>
<keyword evidence="2" id="KW-1185">Reference proteome</keyword>
<reference evidence="1" key="1">
    <citation type="submission" date="2021-03" db="EMBL/GenBank/DDBJ databases">
        <title>Draft genome sequence of rust myrtle Austropuccinia psidii MF-1, a brazilian biotype.</title>
        <authorList>
            <person name="Quecine M.C."/>
            <person name="Pachon D.M.R."/>
            <person name="Bonatelli M.L."/>
            <person name="Correr F.H."/>
            <person name="Franceschini L.M."/>
            <person name="Leite T.F."/>
            <person name="Margarido G.R.A."/>
            <person name="Almeida C.A."/>
            <person name="Ferrarezi J.A."/>
            <person name="Labate C.A."/>
        </authorList>
    </citation>
    <scope>NUCLEOTIDE SEQUENCE</scope>
    <source>
        <strain evidence="1">MF-1</strain>
    </source>
</reference>
<accession>A0A9Q3DEF5</accession>
<proteinExistence type="predicted"/>